<feature type="compositionally biased region" description="Polar residues" evidence="2">
    <location>
        <begin position="295"/>
        <end position="314"/>
    </location>
</feature>
<evidence type="ECO:0008006" key="6">
    <source>
        <dbReference type="Google" id="ProtNLM"/>
    </source>
</evidence>
<feature type="region of interest" description="Disordered" evidence="2">
    <location>
        <begin position="1159"/>
        <end position="1234"/>
    </location>
</feature>
<feature type="compositionally biased region" description="Basic and acidic residues" evidence="2">
    <location>
        <begin position="796"/>
        <end position="805"/>
    </location>
</feature>
<dbReference type="GO" id="GO:0005929">
    <property type="term" value="C:cilium"/>
    <property type="evidence" value="ECO:0007669"/>
    <property type="project" value="TreeGrafter"/>
</dbReference>
<feature type="transmembrane region" description="Helical" evidence="3">
    <location>
        <begin position="410"/>
        <end position="433"/>
    </location>
</feature>
<feature type="transmembrane region" description="Helical" evidence="3">
    <location>
        <begin position="375"/>
        <end position="398"/>
    </location>
</feature>
<keyword evidence="1" id="KW-0175">Coiled coil</keyword>
<feature type="compositionally biased region" description="Polar residues" evidence="2">
    <location>
        <begin position="1419"/>
        <end position="1431"/>
    </location>
</feature>
<dbReference type="PANTHER" id="PTHR21501:SF1">
    <property type="entry name" value="PROTEIN FAM-161"/>
    <property type="match status" value="1"/>
</dbReference>
<feature type="compositionally biased region" description="Basic and acidic residues" evidence="2">
    <location>
        <begin position="316"/>
        <end position="332"/>
    </location>
</feature>
<dbReference type="InterPro" id="IPR051655">
    <property type="entry name" value="FAM161"/>
</dbReference>
<feature type="region of interest" description="Disordered" evidence="2">
    <location>
        <begin position="1"/>
        <end position="48"/>
    </location>
</feature>
<feature type="transmembrane region" description="Helical" evidence="3">
    <location>
        <begin position="679"/>
        <end position="700"/>
    </location>
</feature>
<feature type="region of interest" description="Disordered" evidence="2">
    <location>
        <begin position="771"/>
        <end position="827"/>
    </location>
</feature>
<feature type="transmembrane region" description="Helical" evidence="3">
    <location>
        <begin position="582"/>
        <end position="602"/>
    </location>
</feature>
<protein>
    <recommendedName>
        <fullName evidence="6">Transmembrane protein</fullName>
    </recommendedName>
</protein>
<feature type="compositionally biased region" description="Acidic residues" evidence="2">
    <location>
        <begin position="1449"/>
        <end position="1460"/>
    </location>
</feature>
<feature type="region of interest" description="Disordered" evidence="2">
    <location>
        <begin position="289"/>
        <end position="341"/>
    </location>
</feature>
<dbReference type="VEuPathDB" id="TriTrypDB:LdCL_320042200"/>
<dbReference type="GO" id="GO:0005856">
    <property type="term" value="C:cytoskeleton"/>
    <property type="evidence" value="ECO:0007669"/>
    <property type="project" value="UniProtKB-ARBA"/>
</dbReference>
<dbReference type="Proteomes" id="UP000318447">
    <property type="component" value="Unassembled WGS sequence"/>
</dbReference>
<feature type="transmembrane region" description="Helical" evidence="3">
    <location>
        <begin position="463"/>
        <end position="493"/>
    </location>
</feature>
<dbReference type="PANTHER" id="PTHR21501">
    <property type="entry name" value="PROTEIN FAM-161"/>
    <property type="match status" value="1"/>
</dbReference>
<gene>
    <name evidence="4" type="ORF">CGC21_21305</name>
</gene>
<reference evidence="5" key="1">
    <citation type="submission" date="2019-02" db="EMBL/GenBank/DDBJ databases">
        <title>FDA dAtabase for Regulatory Grade micrObial Sequences (FDA-ARGOS): Supporting development and validation of Infectious Disease Dx tests.</title>
        <authorList>
            <person name="Duncan R."/>
            <person name="Fisher C."/>
            <person name="Tallon L."/>
            <person name="Sadzewicz L."/>
            <person name="Sengamalay N."/>
            <person name="Ott S."/>
            <person name="Godinez A."/>
            <person name="Nagaraj S."/>
            <person name="Vavikolanu K."/>
            <person name="Nadendla S."/>
            <person name="Aluvathingal J."/>
            <person name="Sichtig H."/>
        </authorList>
    </citation>
    <scope>NUCLEOTIDE SEQUENCE [LARGE SCALE GENOMIC DNA]</scope>
    <source>
        <strain evidence="5">FDAARGOS_361</strain>
    </source>
</reference>
<evidence type="ECO:0000256" key="3">
    <source>
        <dbReference type="SAM" id="Phobius"/>
    </source>
</evidence>
<dbReference type="VEuPathDB" id="TriTrypDB:LdBPK_323630.1"/>
<feature type="compositionally biased region" description="Gly residues" evidence="2">
    <location>
        <begin position="1"/>
        <end position="12"/>
    </location>
</feature>
<keyword evidence="3" id="KW-1133">Transmembrane helix</keyword>
<feature type="transmembrane region" description="Helical" evidence="3">
    <location>
        <begin position="546"/>
        <end position="567"/>
    </location>
</feature>
<comment type="caution">
    <text evidence="4">The sequence shown here is derived from an EMBL/GenBank/DDBJ whole genome shotgun (WGS) entry which is preliminary data.</text>
</comment>
<organism evidence="4 5">
    <name type="scientific">Leishmania donovani</name>
    <dbReference type="NCBI Taxonomy" id="5661"/>
    <lineage>
        <taxon>Eukaryota</taxon>
        <taxon>Discoba</taxon>
        <taxon>Euglenozoa</taxon>
        <taxon>Kinetoplastea</taxon>
        <taxon>Metakinetoplastina</taxon>
        <taxon>Trypanosomatida</taxon>
        <taxon>Trypanosomatidae</taxon>
        <taxon>Leishmaniinae</taxon>
        <taxon>Leishmania</taxon>
    </lineage>
</organism>
<evidence type="ECO:0000313" key="5">
    <source>
        <dbReference type="Proteomes" id="UP000318447"/>
    </source>
</evidence>
<evidence type="ECO:0000256" key="2">
    <source>
        <dbReference type="SAM" id="MobiDB-lite"/>
    </source>
</evidence>
<dbReference type="VEuPathDB" id="TriTrypDB:LdCL_320042100"/>
<keyword evidence="3" id="KW-0472">Membrane</keyword>
<evidence type="ECO:0000313" key="4">
    <source>
        <dbReference type="EMBL" id="TPP43862.1"/>
    </source>
</evidence>
<dbReference type="VEuPathDB" id="TriTrypDB:LDHU3_32.4580"/>
<feature type="compositionally biased region" description="Low complexity" evidence="2">
    <location>
        <begin position="772"/>
        <end position="785"/>
    </location>
</feature>
<evidence type="ECO:0000256" key="1">
    <source>
        <dbReference type="ARBA" id="ARBA00023054"/>
    </source>
</evidence>
<name>A0A504X4L1_LEIDO</name>
<dbReference type="GO" id="GO:0044782">
    <property type="term" value="P:cilium organization"/>
    <property type="evidence" value="ECO:0007669"/>
    <property type="project" value="TreeGrafter"/>
</dbReference>
<sequence length="1460" mass="156789">MSSGNREGGCGGLSRSSPGNFTEHLHSSQGNRASEAGTDTIMSGGNAGNNAEERAVAFATADHGVVSLNLNDLSSALGVRRADVVSQGLMFQAHSAPSSRTNRSLQGSALQTTGENLLSSFPATGTTAAAETPLPTAEAAYSLHNVPKALPSPPWPAHYRRRHSTLRGTQLDLDPLRMPAGTIRLSPPPQSTSPSPSIIRAFPSLPRRGTPPPGRSNALRWALAGDNGAATAFAGNVPSSIRRASAGAAMLEHEAAERRPPADDEEEVSAYGDGAPLLSGIASLQECRSGAASAPRNTPASAFRTSDTVTSLPLSRTDRGEGQPRQHGEHEAVTSAAPSVPSRRVHFSDDVIESIHVARQEEEYMRLLVVYNRPWYAYALLVLFSLFFGLSYASVMYLEEDQSELRDRATSVAFVLFLFVGVGAVTLTAHLLLCRQLDSEEEPSFIEDAGQRRRLPKLWSYSVLFFSASVAAIALSHFISLTVAVVMVISLACHLVAELHNRGDGGDCVTRQDALGCATAGLGAALVVLGGLWQEMATYHASLGEALLSLLGWGSSVIVSGVCWACFTRQLREMSQRVSQQFLLSTSLVMCTVALGIGTYVANVALTSDEASSAALAGVAAQTTGGAEAASALQLLDLVLLPCHRFFPDVVVLLGGGLCSLLCWYAYHAVSFYVDHASSAACMVLGAVLSAVPLIVARVLRIGWADVTASALLQGQLVELRKEQGRLEEQLGHTALGVPRGTCRAFITPGTETYAETHRCVRELTAHEANSAATADAGAAASTRSRGGGDVRGAPQRKDEADTRKSSPQAPATPGGAARMDSSYQERLSELESLKRKYDAYAREAMNQYFSSVNGYQGYKERREKMMKRVKPFAFESRELVKPPRIREQRAEADQRARDAAATEHRWHPYKATPVPPSTFMNKYELMVEEWCQRKAAIEMMSRERARIAKDDAAFVRLSAQSLRSTREGLMGVVYGPDGKPVTRNELRRRARSADVMRSRHKSTGAPLREVPLEVRMKLWPALSDHERLRRERIKFLATVRKSEVDAEVRQVMPLLTSPSPARCYDAASPGGIDMAALLAAANGENVGAAAPRYGVGQAVLSSKRTPFPTAEAGALAAALSPSTVPPPPALTFKPNVRPGVPNFEALWAHNKATLAQKKLQHPTTVPQPFDLTPSARDNKIVGRRPARSTSAPGPPRRHGSPSGGKRRQAADTPSMPAGNVMALASPRSGAPRGTRAHALRTQAIYSHYVKQSEEQSVTAEGDEQYWKAVAQRQREVRKRLSAYLVDHHAEHERAITEKVRALRAAMRESEKAAKERLAEMKQRVAEMPPVFAEPVHLNEQSKVRVEAEKIVLQSLKEAGLDGATIKRILTSPLVDATDAATDALGAEAADTSRIEGDGVSPIAAGEEDSKAQGAPSVTRRSSCPSASTLSVPAPPKPVVADRTSATEYSDDSFESSDSD</sequence>
<feature type="transmembrane region" description="Helical" evidence="3">
    <location>
        <begin position="646"/>
        <end position="667"/>
    </location>
</feature>
<feature type="compositionally biased region" description="Basic residues" evidence="2">
    <location>
        <begin position="1196"/>
        <end position="1208"/>
    </location>
</feature>
<proteinExistence type="predicted"/>
<dbReference type="VEuPathDB" id="TriTrypDB:LdBPK_323620.1"/>
<accession>A0A504X4L1</accession>
<dbReference type="VEuPathDB" id="TriTrypDB:LDHU3_32.4570"/>
<feature type="region of interest" description="Disordered" evidence="2">
    <location>
        <begin position="1388"/>
        <end position="1460"/>
    </location>
</feature>
<keyword evidence="3" id="KW-0812">Transmembrane</keyword>
<feature type="transmembrane region" description="Helical" evidence="3">
    <location>
        <begin position="514"/>
        <end position="534"/>
    </location>
</feature>
<dbReference type="EMBL" id="RHLC01000009">
    <property type="protein sequence ID" value="TPP43862.1"/>
    <property type="molecule type" value="Genomic_DNA"/>
</dbReference>